<organism evidence="1 2">
    <name type="scientific">Pseudomonas kitaguniensis</name>
    <dbReference type="NCBI Taxonomy" id="2607908"/>
    <lineage>
        <taxon>Bacteria</taxon>
        <taxon>Pseudomonadati</taxon>
        <taxon>Pseudomonadota</taxon>
        <taxon>Gammaproteobacteria</taxon>
        <taxon>Pseudomonadales</taxon>
        <taxon>Pseudomonadaceae</taxon>
        <taxon>Pseudomonas</taxon>
    </lineage>
</organism>
<proteinExistence type="predicted"/>
<dbReference type="Proteomes" id="UP000325438">
    <property type="component" value="Unassembled WGS sequence"/>
</dbReference>
<sequence length="345" mass="39185">MKQHVQVLSLQASTPETLSIRANDESILSFAQRETHRRKEHLIDAIKRSLRALKNDSFAPQITFVTAPELYWNIPWSSVRNVQELRQLEAFYRRAIQQQVRQIVDAFAVKQWGRLVLLPGTIALLTPSKKNPQRYESLNYVVAGNNFGKRPLWGAPYISLWPKRNTALIDYMGLSAQQAVEINNELIIFDPETASPELFDDDPPLVFVYQLSDTLSVDVYELSTATAKHQRGCRLWPLFENSLIPYVPFGVDICADVGLGRLDELREPEVKLDFLIATGQPIPAGLELPPSVQYLVRNDGRTGLSPDGTLRSQCEVWTVVEGKTRSVLPTRLITESVWLHQFQVH</sequence>
<dbReference type="AlphaFoldDB" id="A0A5N7JUT3"/>
<dbReference type="EMBL" id="VUBA01000077">
    <property type="protein sequence ID" value="MPQ84963.1"/>
    <property type="molecule type" value="Genomic_DNA"/>
</dbReference>
<reference evidence="1 2" key="1">
    <citation type="submission" date="2019-09" db="EMBL/GenBank/DDBJ databases">
        <title>The draft genomes of Allium pathogen Pseudomonas sp.</title>
        <authorList>
            <person name="Fujikawa T."/>
            <person name="Sawada H."/>
        </authorList>
    </citation>
    <scope>NUCLEOTIDE SEQUENCE [LARGE SCALE GENOMIC DNA]</scope>
    <source>
        <strain evidence="1 2">MAFF 730085</strain>
    </source>
</reference>
<gene>
    <name evidence="1" type="ORF">F0170_13810</name>
</gene>
<comment type="caution">
    <text evidence="1">The sequence shown here is derived from an EMBL/GenBank/DDBJ whole genome shotgun (WGS) entry which is preliminary data.</text>
</comment>
<evidence type="ECO:0000313" key="1">
    <source>
        <dbReference type="EMBL" id="MPQ84963.1"/>
    </source>
</evidence>
<name>A0A5N7JUT3_9PSED</name>
<accession>A0A5N7JUT3</accession>
<dbReference type="RefSeq" id="WP_122252197.1">
    <property type="nucleotide sequence ID" value="NZ_JBLZPT010000021.1"/>
</dbReference>
<protein>
    <submittedName>
        <fullName evidence="1">Uncharacterized protein</fullName>
    </submittedName>
</protein>
<evidence type="ECO:0000313" key="2">
    <source>
        <dbReference type="Proteomes" id="UP000325438"/>
    </source>
</evidence>